<dbReference type="InterPro" id="IPR000551">
    <property type="entry name" value="MerR-type_HTH_dom"/>
</dbReference>
<sequence length="302" mass="35574">MKLLISEVSKICKVTKKAINYYEQQGLLELKYNDNGYRCFTEYDVTLLKEITVLRQLGMSVSDIKSVITSEDKHKALHAYRLKKEIHLQQVKAQYDYLNYLLESNPTIEEAFNEIEHKLNDHVQIKDKLLQAFPGNYGMYLCMHFGRFLDGKLDTPEKMAAYQRIVEFLDHIASVEFPEDLQLYMAEAFDSLSKIDLQVMEKDMDSAVNDYANFMEENKDRLEQYLEYRNSEDFKASPAYRMQQILLDFQKNNGYYDIFIANLQILSSSYQMYQDKLQAANERFLAEYPQAQQIFIQSEESL</sequence>
<evidence type="ECO:0000256" key="3">
    <source>
        <dbReference type="ARBA" id="ARBA00023125"/>
    </source>
</evidence>
<dbReference type="Pfam" id="PF13411">
    <property type="entry name" value="MerR_1"/>
    <property type="match status" value="1"/>
</dbReference>
<comment type="caution">
    <text evidence="6">The sequence shown here is derived from an EMBL/GenBank/DDBJ whole genome shotgun (WGS) entry which is preliminary data.</text>
</comment>
<accession>A0ABS4J7Z3</accession>
<keyword evidence="3 6" id="KW-0238">DNA-binding</keyword>
<evidence type="ECO:0000259" key="5">
    <source>
        <dbReference type="PROSITE" id="PS50937"/>
    </source>
</evidence>
<dbReference type="RefSeq" id="WP_209977172.1">
    <property type="nucleotide sequence ID" value="NZ_JAGGLB010000033.1"/>
</dbReference>
<keyword evidence="1" id="KW-0678">Repressor</keyword>
<dbReference type="GO" id="GO:0003677">
    <property type="term" value="F:DNA binding"/>
    <property type="evidence" value="ECO:0007669"/>
    <property type="project" value="UniProtKB-KW"/>
</dbReference>
<reference evidence="6 7" key="1">
    <citation type="submission" date="2021-03" db="EMBL/GenBank/DDBJ databases">
        <title>Genomic Encyclopedia of Type Strains, Phase IV (KMG-IV): sequencing the most valuable type-strain genomes for metagenomic binning, comparative biology and taxonomic classification.</title>
        <authorList>
            <person name="Goeker M."/>
        </authorList>
    </citation>
    <scope>NUCLEOTIDE SEQUENCE [LARGE SCALE GENOMIC DNA]</scope>
    <source>
        <strain evidence="6 7">DSM 26048</strain>
    </source>
</reference>
<dbReference type="PANTHER" id="PTHR30204:SF69">
    <property type="entry name" value="MERR-FAMILY TRANSCRIPTIONAL REGULATOR"/>
    <property type="match status" value="1"/>
</dbReference>
<evidence type="ECO:0000313" key="6">
    <source>
        <dbReference type="EMBL" id="MBP1995365.1"/>
    </source>
</evidence>
<dbReference type="Gene3D" id="1.10.1660.10">
    <property type="match status" value="1"/>
</dbReference>
<dbReference type="CDD" id="cd00592">
    <property type="entry name" value="HTH_MerR-like"/>
    <property type="match status" value="1"/>
</dbReference>
<proteinExistence type="predicted"/>
<organism evidence="6 7">
    <name type="scientific">Paenibacillus eucommiae</name>
    <dbReference type="NCBI Taxonomy" id="1355755"/>
    <lineage>
        <taxon>Bacteria</taxon>
        <taxon>Bacillati</taxon>
        <taxon>Bacillota</taxon>
        <taxon>Bacilli</taxon>
        <taxon>Bacillales</taxon>
        <taxon>Paenibacillaceae</taxon>
        <taxon>Paenibacillus</taxon>
    </lineage>
</organism>
<evidence type="ECO:0000313" key="7">
    <source>
        <dbReference type="Proteomes" id="UP001519287"/>
    </source>
</evidence>
<dbReference type="InterPro" id="IPR009061">
    <property type="entry name" value="DNA-bd_dom_put_sf"/>
</dbReference>
<dbReference type="SMART" id="SM00422">
    <property type="entry name" value="HTH_MERR"/>
    <property type="match status" value="1"/>
</dbReference>
<evidence type="ECO:0000256" key="2">
    <source>
        <dbReference type="ARBA" id="ARBA00023015"/>
    </source>
</evidence>
<evidence type="ECO:0000256" key="1">
    <source>
        <dbReference type="ARBA" id="ARBA00022491"/>
    </source>
</evidence>
<feature type="domain" description="HTH merR-type" evidence="5">
    <location>
        <begin position="2"/>
        <end position="70"/>
    </location>
</feature>
<dbReference type="Proteomes" id="UP001519287">
    <property type="component" value="Unassembled WGS sequence"/>
</dbReference>
<keyword evidence="2" id="KW-0805">Transcription regulation</keyword>
<dbReference type="SUPFAM" id="SSF46955">
    <property type="entry name" value="Putative DNA-binding domain"/>
    <property type="match status" value="1"/>
</dbReference>
<dbReference type="InterPro" id="IPR047057">
    <property type="entry name" value="MerR_fam"/>
</dbReference>
<keyword evidence="7" id="KW-1185">Reference proteome</keyword>
<name>A0ABS4J7Z3_9BACL</name>
<gene>
    <name evidence="6" type="ORF">J2Z66_007007</name>
</gene>
<evidence type="ECO:0000256" key="4">
    <source>
        <dbReference type="ARBA" id="ARBA00023163"/>
    </source>
</evidence>
<dbReference type="EMBL" id="JAGGLB010000033">
    <property type="protein sequence ID" value="MBP1995365.1"/>
    <property type="molecule type" value="Genomic_DNA"/>
</dbReference>
<dbReference type="PROSITE" id="PS50937">
    <property type="entry name" value="HTH_MERR_2"/>
    <property type="match status" value="1"/>
</dbReference>
<keyword evidence="4" id="KW-0804">Transcription</keyword>
<protein>
    <submittedName>
        <fullName evidence="6">DNA-binding transcriptional MerR regulator</fullName>
    </submittedName>
</protein>
<dbReference type="PANTHER" id="PTHR30204">
    <property type="entry name" value="REDOX-CYCLING DRUG-SENSING TRANSCRIPTIONAL ACTIVATOR SOXR"/>
    <property type="match status" value="1"/>
</dbReference>